<evidence type="ECO:0000256" key="3">
    <source>
        <dbReference type="SAM" id="SignalP"/>
    </source>
</evidence>
<feature type="chain" id="PRO_5043162246" evidence="3">
    <location>
        <begin position="20"/>
        <end position="329"/>
    </location>
</feature>
<accession>A0A2Y9C4W3</accession>
<sequence length="329" mass="34841">MKKIGMLLCTLLLITGILAGTGETVFAEADRETTPGGDMELNAEVPNEHTVSVESPEGRIAADGVFHETSFQAQRHAEIVYTVIPNPAKQLKTLTYAGEDVTSQVKNGVFKASRLVRDTILTAVYEDAPKAPDERTYNLTLTVLREDTRQSGAMALAVMTPLAMAPVAMAPAATTPVAGVTVSIGTASAMTDADGKAVFEKISSGIHQVIITDADGKLIGHMELTIASAKGTEIILDWDDNGNPIITPAKRTKQSALTLWLTADGRITVKEGGVSDTTLWPKPSGGPADTTGLKTGDDRTPALWLILLVLSGAGLMGTLVYRYKHTSVK</sequence>
<feature type="transmembrane region" description="Helical" evidence="2">
    <location>
        <begin position="302"/>
        <end position="321"/>
    </location>
</feature>
<reference evidence="4 5" key="1">
    <citation type="submission" date="2018-05" db="EMBL/GenBank/DDBJ databases">
        <title>The Hungate 1000. A catalogue of reference genomes from the rumen microbiome.</title>
        <authorList>
            <person name="Kelly W."/>
        </authorList>
    </citation>
    <scope>NUCLEOTIDE SEQUENCE [LARGE SCALE GENOMIC DNA]</scope>
    <source>
        <strain evidence="4 5">NLAE-zl-C242</strain>
    </source>
</reference>
<comment type="caution">
    <text evidence="4">The sequence shown here is derived from an EMBL/GenBank/DDBJ whole genome shotgun (WGS) entry which is preliminary data.</text>
</comment>
<keyword evidence="3" id="KW-0732">Signal</keyword>
<dbReference type="Proteomes" id="UP000245845">
    <property type="component" value="Unassembled WGS sequence"/>
</dbReference>
<name>A0A2Y9C4W3_9FIRM</name>
<organism evidence="4 5">
    <name type="scientific">Faecalicatena orotica</name>
    <dbReference type="NCBI Taxonomy" id="1544"/>
    <lineage>
        <taxon>Bacteria</taxon>
        <taxon>Bacillati</taxon>
        <taxon>Bacillota</taxon>
        <taxon>Clostridia</taxon>
        <taxon>Lachnospirales</taxon>
        <taxon>Lachnospiraceae</taxon>
        <taxon>Faecalicatena</taxon>
    </lineage>
</organism>
<keyword evidence="2" id="KW-0812">Transmembrane</keyword>
<keyword evidence="5" id="KW-1185">Reference proteome</keyword>
<gene>
    <name evidence="4" type="ORF">A8806_10491</name>
</gene>
<dbReference type="EMBL" id="QGDL01000004">
    <property type="protein sequence ID" value="PWJ30224.1"/>
    <property type="molecule type" value="Genomic_DNA"/>
</dbReference>
<evidence type="ECO:0000313" key="4">
    <source>
        <dbReference type="EMBL" id="PWJ30224.1"/>
    </source>
</evidence>
<protein>
    <submittedName>
        <fullName evidence="4">Uncharacterized protein</fullName>
    </submittedName>
</protein>
<feature type="signal peptide" evidence="3">
    <location>
        <begin position="1"/>
        <end position="19"/>
    </location>
</feature>
<dbReference type="AlphaFoldDB" id="A0A2Y9C4W3"/>
<proteinExistence type="predicted"/>
<dbReference type="RefSeq" id="WP_109730662.1">
    <property type="nucleotide sequence ID" value="NZ_BAAACK010000019.1"/>
</dbReference>
<keyword evidence="2" id="KW-1133">Transmembrane helix</keyword>
<keyword evidence="2" id="KW-0472">Membrane</keyword>
<evidence type="ECO:0000256" key="1">
    <source>
        <dbReference type="SAM" id="MobiDB-lite"/>
    </source>
</evidence>
<evidence type="ECO:0000256" key="2">
    <source>
        <dbReference type="SAM" id="Phobius"/>
    </source>
</evidence>
<evidence type="ECO:0000313" key="5">
    <source>
        <dbReference type="Proteomes" id="UP000245845"/>
    </source>
</evidence>
<feature type="region of interest" description="Disordered" evidence="1">
    <location>
        <begin position="274"/>
        <end position="293"/>
    </location>
</feature>